<dbReference type="RefSeq" id="WP_111740370.1">
    <property type="nucleotide sequence ID" value="NZ_LR698987.1"/>
</dbReference>
<accession>A0A2X4XM24</accession>
<feature type="signal peptide" evidence="1">
    <location>
        <begin position="1"/>
        <end position="20"/>
    </location>
</feature>
<feature type="chain" id="PRO_5015932312" description="Secreted protein" evidence="1">
    <location>
        <begin position="21"/>
        <end position="116"/>
    </location>
</feature>
<sequence>MHKAIFWGLILFTFSSAAKAGCAEDVQAQCSYYKSGELKSQSACKVTTCAASDTYFFSTWEWSNGNVVEIKMDPDTKETTLNGKPTYGFPLPLKDDIVCFGVVDTDEMMCTNSQAF</sequence>
<dbReference type="KEGG" id="lri:NCTC12151_01846"/>
<reference evidence="2 3" key="1">
    <citation type="submission" date="2018-06" db="EMBL/GenBank/DDBJ databases">
        <authorList>
            <consortium name="Pathogen Informatics"/>
            <person name="Doyle S."/>
        </authorList>
    </citation>
    <scope>NUCLEOTIDE SEQUENCE [LARGE SCALE GENOMIC DNA]</scope>
    <source>
        <strain evidence="2 3">NCTC12151</strain>
    </source>
</reference>
<dbReference type="EMBL" id="LS483470">
    <property type="protein sequence ID" value="SQI40975.1"/>
    <property type="molecule type" value="Genomic_DNA"/>
</dbReference>
<name>A0A2X4XM24_9GAMM</name>
<protein>
    <recommendedName>
        <fullName evidence="4">Secreted protein</fullName>
    </recommendedName>
</protein>
<keyword evidence="1" id="KW-0732">Signal</keyword>
<evidence type="ECO:0000256" key="1">
    <source>
        <dbReference type="SAM" id="SignalP"/>
    </source>
</evidence>
<dbReference type="Proteomes" id="UP000249005">
    <property type="component" value="Chromosome 1"/>
</dbReference>
<proteinExistence type="predicted"/>
<organism evidence="2 3">
    <name type="scientific">Leminorella richardii</name>
    <dbReference type="NCBI Taxonomy" id="158841"/>
    <lineage>
        <taxon>Bacteria</taxon>
        <taxon>Pseudomonadati</taxon>
        <taxon>Pseudomonadota</taxon>
        <taxon>Gammaproteobacteria</taxon>
        <taxon>Enterobacterales</taxon>
        <taxon>Budviciaceae</taxon>
        <taxon>Leminorella</taxon>
    </lineage>
</organism>
<evidence type="ECO:0008006" key="4">
    <source>
        <dbReference type="Google" id="ProtNLM"/>
    </source>
</evidence>
<evidence type="ECO:0000313" key="2">
    <source>
        <dbReference type="EMBL" id="SQI40975.1"/>
    </source>
</evidence>
<evidence type="ECO:0000313" key="3">
    <source>
        <dbReference type="Proteomes" id="UP000249005"/>
    </source>
</evidence>
<keyword evidence="3" id="KW-1185">Reference proteome</keyword>
<dbReference type="AlphaFoldDB" id="A0A2X4XM24"/>
<dbReference type="OrthoDB" id="6636748at2"/>
<gene>
    <name evidence="2" type="ORF">NCTC12151_01846</name>
</gene>